<feature type="coiled-coil region" evidence="5">
    <location>
        <begin position="12"/>
        <end position="53"/>
    </location>
</feature>
<dbReference type="PANTHER" id="PTHR19269">
    <property type="entry name" value="TROPOMYOSIN"/>
    <property type="match status" value="1"/>
</dbReference>
<keyword evidence="3" id="KW-0514">Muscle protein</keyword>
<keyword evidence="4" id="KW-0009">Actin-binding</keyword>
<dbReference type="Ensembl" id="ENSJJAT00000030050.1">
    <property type="protein sequence ID" value="ENSJJAP00000023473.1"/>
    <property type="gene ID" value="ENSJJAG00000023229.1"/>
</dbReference>
<evidence type="ECO:0000256" key="5">
    <source>
        <dbReference type="SAM" id="Coils"/>
    </source>
</evidence>
<evidence type="ECO:0000256" key="4">
    <source>
        <dbReference type="ARBA" id="ARBA00023203"/>
    </source>
</evidence>
<reference evidence="6" key="1">
    <citation type="submission" date="2025-08" db="UniProtKB">
        <authorList>
            <consortium name="Ensembl"/>
        </authorList>
    </citation>
    <scope>IDENTIFICATION</scope>
</reference>
<evidence type="ECO:0000313" key="6">
    <source>
        <dbReference type="Ensembl" id="ENSJJAP00000023473.1"/>
    </source>
</evidence>
<keyword evidence="7" id="KW-1185">Reference proteome</keyword>
<dbReference type="GO" id="GO:0003779">
    <property type="term" value="F:actin binding"/>
    <property type="evidence" value="ECO:0007669"/>
    <property type="project" value="UniProtKB-KW"/>
</dbReference>
<evidence type="ECO:0008006" key="8">
    <source>
        <dbReference type="Google" id="ProtNLM"/>
    </source>
</evidence>
<comment type="similarity">
    <text evidence="1">Belongs to the tropomyosin family.</text>
</comment>
<organism evidence="6 7">
    <name type="scientific">Jaculus jaculus</name>
    <name type="common">Lesser Egyptian jerboa</name>
    <dbReference type="NCBI Taxonomy" id="51337"/>
    <lineage>
        <taxon>Eukaryota</taxon>
        <taxon>Metazoa</taxon>
        <taxon>Chordata</taxon>
        <taxon>Craniata</taxon>
        <taxon>Vertebrata</taxon>
        <taxon>Euteleostomi</taxon>
        <taxon>Mammalia</taxon>
        <taxon>Eutheria</taxon>
        <taxon>Euarchontoglires</taxon>
        <taxon>Glires</taxon>
        <taxon>Rodentia</taxon>
        <taxon>Myomorpha</taxon>
        <taxon>Dipodoidea</taxon>
        <taxon>Dipodidae</taxon>
        <taxon>Dipodinae</taxon>
        <taxon>Jaculus</taxon>
    </lineage>
</organism>
<reference evidence="6" key="2">
    <citation type="submission" date="2025-09" db="UniProtKB">
        <authorList>
            <consortium name="Ensembl"/>
        </authorList>
    </citation>
    <scope>IDENTIFICATION</scope>
</reference>
<proteinExistence type="inferred from homology"/>
<dbReference type="AlphaFoldDB" id="A0A8C5LDB8"/>
<sequence>MDEQIRLMGQNLKCLSAAEEKYSQKEDKYEEEIKILTDKLKEAETHTEFAERSVLKCTKEEHLCTQRMLDQTLLDLNDVELPCLALWLLLPDPT</sequence>
<dbReference type="Pfam" id="PF00261">
    <property type="entry name" value="Tropomyosin"/>
    <property type="match status" value="1"/>
</dbReference>
<keyword evidence="2 5" id="KW-0175">Coiled coil</keyword>
<dbReference type="GeneTree" id="ENSGT01030000234542"/>
<accession>A0A8C5LDB8</accession>
<evidence type="ECO:0000256" key="3">
    <source>
        <dbReference type="ARBA" id="ARBA00023179"/>
    </source>
</evidence>
<evidence type="ECO:0000256" key="2">
    <source>
        <dbReference type="ARBA" id="ARBA00023054"/>
    </source>
</evidence>
<dbReference type="Proteomes" id="UP000694385">
    <property type="component" value="Unassembled WGS sequence"/>
</dbReference>
<dbReference type="SUPFAM" id="SSF57997">
    <property type="entry name" value="Tropomyosin"/>
    <property type="match status" value="1"/>
</dbReference>
<dbReference type="OMA" id="AQNEEYS"/>
<name>A0A8C5LDB8_JACJA</name>
<evidence type="ECO:0000256" key="1">
    <source>
        <dbReference type="ARBA" id="ARBA00009036"/>
    </source>
</evidence>
<evidence type="ECO:0000313" key="7">
    <source>
        <dbReference type="Proteomes" id="UP000694385"/>
    </source>
</evidence>
<dbReference type="InterPro" id="IPR000533">
    <property type="entry name" value="Tropomyosin"/>
</dbReference>
<protein>
    <recommendedName>
        <fullName evidence="8">Tropomyosin</fullName>
    </recommendedName>
</protein>
<dbReference type="Gene3D" id="1.20.5.170">
    <property type="match status" value="1"/>
</dbReference>